<reference evidence="13 14" key="1">
    <citation type="journal article" date="2013" name="Genome Announc.">
        <title>Draft genome sequences for three mercury-methylating, sulfate-reducing bacteria.</title>
        <authorList>
            <person name="Brown S.D."/>
            <person name="Hurt R.A.Jr."/>
            <person name="Gilmour C.C."/>
            <person name="Elias D.A."/>
        </authorList>
    </citation>
    <scope>NUCLEOTIDE SEQUENCE [LARGE SCALE GENOMIC DNA]</scope>
    <source>
        <strain evidence="13 14">DSM 2059</strain>
    </source>
</reference>
<proteinExistence type="inferred from homology"/>
<evidence type="ECO:0000256" key="9">
    <source>
        <dbReference type="ARBA" id="ARBA00022989"/>
    </source>
</evidence>
<dbReference type="GO" id="GO:0005886">
    <property type="term" value="C:plasma membrane"/>
    <property type="evidence" value="ECO:0007669"/>
    <property type="project" value="UniProtKB-SubCell"/>
</dbReference>
<dbReference type="InterPro" id="IPR002585">
    <property type="entry name" value="Cyt-d_ubiquinol_oxidase_su_1"/>
</dbReference>
<comment type="subcellular location">
    <subcellularLocation>
        <location evidence="1">Cell membrane</location>
        <topology evidence="1">Multi-pass membrane protein</topology>
    </subcellularLocation>
</comment>
<dbReference type="RefSeq" id="WP_020877073.1">
    <property type="nucleotide sequence ID" value="NZ_ATHJ01000094.1"/>
</dbReference>
<dbReference type="GO" id="GO:0009055">
    <property type="term" value="F:electron transfer activity"/>
    <property type="evidence" value="ECO:0007669"/>
    <property type="project" value="UniProtKB-UniRule"/>
</dbReference>
<feature type="transmembrane region" description="Helical" evidence="12">
    <location>
        <begin position="20"/>
        <end position="41"/>
    </location>
</feature>
<feature type="transmembrane region" description="Helical" evidence="12">
    <location>
        <begin position="217"/>
        <end position="234"/>
    </location>
</feature>
<keyword evidence="10 12" id="KW-0408">Iron</keyword>
<feature type="transmembrane region" description="Helical" evidence="12">
    <location>
        <begin position="53"/>
        <end position="74"/>
    </location>
</feature>
<evidence type="ECO:0000313" key="14">
    <source>
        <dbReference type="Proteomes" id="UP000014977"/>
    </source>
</evidence>
<dbReference type="AlphaFoldDB" id="S7TPW7"/>
<sequence>MDLVSLSRLQFAFTTAFHILFPTFTIGLAFFLVILEILWLRSKDEMFYRMYRFWVKIFALHFAVGVVSGITLEFEFGTNFALFSQYVANVMAPLLAFEGMTAFFLEAGFLGIMLFGWNRVSPGIHFLSTCLVALGATLSSFWIMAANAWMQTPSGFDIVDGELMVRSFREVIFNPAFPTHLGHMVLAAYETTAFAVAGISAWFLLKNEHVAFYRRSLKIALMMAVVVAPAQVFIGDMKGLVTARHQPAKLAAMEGHWETNTEGGAAFNLFAVPDMAAERNRLELSIPNGLSLLITHSRDGQVQGLKDFPREDRPNALITYWSFRIMVGIGFLFIGVMIWAAILAFRKRVYESTRFLKTLIFIQPMGFLAVVMGWITTEVGRQPWAVYGLMRTTDGVSPIHAGNVLWSLGMFIAFFVIIGSSYFHYIFRILRNGPDLTSPIPPVQIPSGMRPVEEALKEA</sequence>
<feature type="transmembrane region" description="Helical" evidence="12">
    <location>
        <begin position="355"/>
        <end position="375"/>
    </location>
</feature>
<dbReference type="PANTHER" id="PTHR30365">
    <property type="entry name" value="CYTOCHROME D UBIQUINOL OXIDASE"/>
    <property type="match status" value="1"/>
</dbReference>
<organism evidence="13 14">
    <name type="scientific">Desulfococcus multivorans DSM 2059</name>
    <dbReference type="NCBI Taxonomy" id="1121405"/>
    <lineage>
        <taxon>Bacteria</taxon>
        <taxon>Pseudomonadati</taxon>
        <taxon>Thermodesulfobacteriota</taxon>
        <taxon>Desulfobacteria</taxon>
        <taxon>Desulfobacterales</taxon>
        <taxon>Desulfococcaceae</taxon>
        <taxon>Desulfococcus</taxon>
    </lineage>
</organism>
<dbReference type="GO" id="GO:0016682">
    <property type="term" value="F:oxidoreductase activity, acting on diphenols and related substances as donors, oxygen as acceptor"/>
    <property type="evidence" value="ECO:0007669"/>
    <property type="project" value="TreeGrafter"/>
</dbReference>
<dbReference type="GO" id="GO:0020037">
    <property type="term" value="F:heme binding"/>
    <property type="evidence" value="ECO:0007669"/>
    <property type="project" value="TreeGrafter"/>
</dbReference>
<keyword evidence="3 12" id="KW-0813">Transport</keyword>
<feature type="transmembrane region" description="Helical" evidence="12">
    <location>
        <begin position="321"/>
        <end position="343"/>
    </location>
</feature>
<keyword evidence="5 12" id="KW-0349">Heme</keyword>
<evidence type="ECO:0000256" key="6">
    <source>
        <dbReference type="ARBA" id="ARBA00022692"/>
    </source>
</evidence>
<dbReference type="Proteomes" id="UP000014977">
    <property type="component" value="Unassembled WGS sequence"/>
</dbReference>
<feature type="transmembrane region" description="Helical" evidence="12">
    <location>
        <begin position="124"/>
        <end position="145"/>
    </location>
</feature>
<keyword evidence="4 12" id="KW-1003">Cell membrane</keyword>
<dbReference type="EMBL" id="ATHJ01000094">
    <property type="protein sequence ID" value="EPR39001.1"/>
    <property type="molecule type" value="Genomic_DNA"/>
</dbReference>
<evidence type="ECO:0000256" key="11">
    <source>
        <dbReference type="ARBA" id="ARBA00023136"/>
    </source>
</evidence>
<dbReference type="GO" id="GO:0070069">
    <property type="term" value="C:cytochrome complex"/>
    <property type="evidence" value="ECO:0007669"/>
    <property type="project" value="UniProtKB-UniRule"/>
</dbReference>
<evidence type="ECO:0000256" key="8">
    <source>
        <dbReference type="ARBA" id="ARBA00022982"/>
    </source>
</evidence>
<evidence type="ECO:0000256" key="1">
    <source>
        <dbReference type="ARBA" id="ARBA00004651"/>
    </source>
</evidence>
<dbReference type="Pfam" id="PF01654">
    <property type="entry name" value="Cyt_bd_oxida_I"/>
    <property type="match status" value="1"/>
</dbReference>
<evidence type="ECO:0000256" key="12">
    <source>
        <dbReference type="PIRNR" id="PIRNR006446"/>
    </source>
</evidence>
<gene>
    <name evidence="13" type="ORF">dsmv_0411</name>
</gene>
<dbReference type="STRING" id="897.B2D07_05570"/>
<evidence type="ECO:0000256" key="7">
    <source>
        <dbReference type="ARBA" id="ARBA00022723"/>
    </source>
</evidence>
<keyword evidence="9 12" id="KW-1133">Transmembrane helix</keyword>
<comment type="caution">
    <text evidence="13">The sequence shown here is derived from an EMBL/GenBank/DDBJ whole genome shotgun (WGS) entry which is preliminary data.</text>
</comment>
<accession>S7TPW7</accession>
<evidence type="ECO:0000256" key="10">
    <source>
        <dbReference type="ARBA" id="ARBA00023004"/>
    </source>
</evidence>
<dbReference type="eggNOG" id="COG1271">
    <property type="taxonomic scope" value="Bacteria"/>
</dbReference>
<name>S7TPW7_DESML</name>
<evidence type="ECO:0000256" key="4">
    <source>
        <dbReference type="ARBA" id="ARBA00022475"/>
    </source>
</evidence>
<comment type="similarity">
    <text evidence="2 12">Belongs to the cytochrome ubiquinol oxidase subunit 1 family.</text>
</comment>
<evidence type="ECO:0000256" key="3">
    <source>
        <dbReference type="ARBA" id="ARBA00022448"/>
    </source>
</evidence>
<keyword evidence="14" id="KW-1185">Reference proteome</keyword>
<keyword evidence="8 12" id="KW-0249">Electron transport</keyword>
<keyword evidence="6 12" id="KW-0812">Transmembrane</keyword>
<evidence type="ECO:0000256" key="2">
    <source>
        <dbReference type="ARBA" id="ARBA00009819"/>
    </source>
</evidence>
<dbReference type="GO" id="GO:0019646">
    <property type="term" value="P:aerobic electron transport chain"/>
    <property type="evidence" value="ECO:0007669"/>
    <property type="project" value="InterPro"/>
</dbReference>
<dbReference type="PIRSF" id="PIRSF006446">
    <property type="entry name" value="Cyt_quinol_oxidase_1"/>
    <property type="match status" value="1"/>
</dbReference>
<feature type="transmembrane region" description="Helical" evidence="12">
    <location>
        <begin position="404"/>
        <end position="427"/>
    </location>
</feature>
<dbReference type="PATRIC" id="fig|1121405.3.peg.2807"/>
<keyword evidence="7 12" id="KW-0479">Metal-binding</keyword>
<feature type="transmembrane region" description="Helical" evidence="12">
    <location>
        <begin position="94"/>
        <end position="117"/>
    </location>
</feature>
<dbReference type="PANTHER" id="PTHR30365:SF14">
    <property type="entry name" value="CYTOCHROME BD MENAQUINOL OXIDASE SUBUNIT I-RELATED"/>
    <property type="match status" value="1"/>
</dbReference>
<dbReference type="GO" id="GO:0046872">
    <property type="term" value="F:metal ion binding"/>
    <property type="evidence" value="ECO:0007669"/>
    <property type="project" value="UniProtKB-UniRule"/>
</dbReference>
<evidence type="ECO:0000256" key="5">
    <source>
        <dbReference type="ARBA" id="ARBA00022617"/>
    </source>
</evidence>
<evidence type="ECO:0000313" key="13">
    <source>
        <dbReference type="EMBL" id="EPR39001.1"/>
    </source>
</evidence>
<keyword evidence="11 12" id="KW-0472">Membrane</keyword>
<feature type="transmembrane region" description="Helical" evidence="12">
    <location>
        <begin position="184"/>
        <end position="205"/>
    </location>
</feature>
<protein>
    <submittedName>
        <fullName evidence="13">Cytochrome bd ubiquinol oxidase subunit I</fullName>
    </submittedName>
</protein>